<comment type="caution">
    <text evidence="4">The sequence shown here is derived from an EMBL/GenBank/DDBJ whole genome shotgun (WGS) entry which is preliminary data.</text>
</comment>
<evidence type="ECO:0000313" key="4">
    <source>
        <dbReference type="EMBL" id="RKP59076.1"/>
    </source>
</evidence>
<dbReference type="EMBL" id="RBZU01000001">
    <property type="protein sequence ID" value="RKP59076.1"/>
    <property type="molecule type" value="Genomic_DNA"/>
</dbReference>
<dbReference type="SUPFAM" id="SSF51735">
    <property type="entry name" value="NAD(P)-binding Rossmann-fold domains"/>
    <property type="match status" value="1"/>
</dbReference>
<dbReference type="RefSeq" id="WP_121083614.1">
    <property type="nucleotide sequence ID" value="NZ_RBZU01000001.1"/>
</dbReference>
<organism evidence="4 5">
    <name type="scientific">Pararobbsia silviterrae</name>
    <dbReference type="NCBI Taxonomy" id="1792498"/>
    <lineage>
        <taxon>Bacteria</taxon>
        <taxon>Pseudomonadati</taxon>
        <taxon>Pseudomonadota</taxon>
        <taxon>Betaproteobacteria</taxon>
        <taxon>Burkholderiales</taxon>
        <taxon>Burkholderiaceae</taxon>
        <taxon>Pararobbsia</taxon>
    </lineage>
</organism>
<dbReference type="Gene3D" id="3.40.50.720">
    <property type="entry name" value="NAD(P)-binding Rossmann-like Domain"/>
    <property type="match status" value="1"/>
</dbReference>
<dbReference type="Gene3D" id="3.90.25.10">
    <property type="entry name" value="UDP-galactose 4-epimerase, domain 1"/>
    <property type="match status" value="1"/>
</dbReference>
<evidence type="ECO:0000256" key="2">
    <source>
        <dbReference type="ARBA" id="ARBA00007637"/>
    </source>
</evidence>
<evidence type="ECO:0000313" key="5">
    <source>
        <dbReference type="Proteomes" id="UP000270342"/>
    </source>
</evidence>
<dbReference type="AlphaFoldDB" id="A0A494Y9P6"/>
<protein>
    <submittedName>
        <fullName evidence="4">NAD-dependent epimerase/dehydratase family protein</fullName>
    </submittedName>
</protein>
<evidence type="ECO:0000256" key="1">
    <source>
        <dbReference type="ARBA" id="ARBA00005125"/>
    </source>
</evidence>
<comment type="similarity">
    <text evidence="2">Belongs to the NAD(P)-dependent epimerase/dehydratase family.</text>
</comment>
<evidence type="ECO:0000259" key="3">
    <source>
        <dbReference type="Pfam" id="PF01370"/>
    </source>
</evidence>
<dbReference type="PANTHER" id="PTHR43000">
    <property type="entry name" value="DTDP-D-GLUCOSE 4,6-DEHYDRATASE-RELATED"/>
    <property type="match status" value="1"/>
</dbReference>
<sequence length="312" mass="34286">MKVLLTGSRGFTGPYVRAMLEHAGHTVVGGVFDPLPDQALADDEVLLDIVDRDACRRIVDALRPDVIVHLAGIAFAAEQRVDPYYRVNVAGTEHLLRACLDVGHRPHKIVLVSSSMVYGTPAPDRIELDESAPLAPANHYAISKVAMEMIARTYFDRLPILIARPFNYIGRGQGIQFVTAKIVDHFVRRAPVIELGNIDVARDFSDVRDIAQAYVGLVESDAAGEVVNLCSGRAYPLQYVLDTLRAITGHAIEVRVNPAFVRANDPKLVRGSTERLDRLIGARTLHHIDATLEWMVEAEPRIARLAPLPAVA</sequence>
<dbReference type="Pfam" id="PF01370">
    <property type="entry name" value="Epimerase"/>
    <property type="match status" value="1"/>
</dbReference>
<name>A0A494Y9P6_9BURK</name>
<dbReference type="OrthoDB" id="5295702at2"/>
<dbReference type="InterPro" id="IPR001509">
    <property type="entry name" value="Epimerase_deHydtase"/>
</dbReference>
<keyword evidence="5" id="KW-1185">Reference proteome</keyword>
<comment type="pathway">
    <text evidence="1">Bacterial outer membrane biogenesis; LPS O-antigen biosynthesis.</text>
</comment>
<accession>A0A494Y9P6</accession>
<feature type="domain" description="NAD-dependent epimerase/dehydratase" evidence="3">
    <location>
        <begin position="3"/>
        <end position="230"/>
    </location>
</feature>
<reference evidence="4 5" key="1">
    <citation type="submission" date="2018-10" db="EMBL/GenBank/DDBJ databases">
        <title>Robbsia sp. DHC34, isolated from soil.</title>
        <authorList>
            <person name="Gao Z.-H."/>
            <person name="Qiu L.-H."/>
        </authorList>
    </citation>
    <scope>NUCLEOTIDE SEQUENCE [LARGE SCALE GENOMIC DNA]</scope>
    <source>
        <strain evidence="4 5">DHC34</strain>
    </source>
</reference>
<dbReference type="InterPro" id="IPR036291">
    <property type="entry name" value="NAD(P)-bd_dom_sf"/>
</dbReference>
<dbReference type="Proteomes" id="UP000270342">
    <property type="component" value="Unassembled WGS sequence"/>
</dbReference>
<proteinExistence type="inferred from homology"/>
<gene>
    <name evidence="4" type="ORF">D7S86_03960</name>
</gene>